<evidence type="ECO:0000256" key="1">
    <source>
        <dbReference type="SAM" id="SignalP"/>
    </source>
</evidence>
<gene>
    <name evidence="2" type="ORF">C7H52_00875</name>
</gene>
<comment type="caution">
    <text evidence="2">The sequence shown here is derived from an EMBL/GenBank/DDBJ whole genome shotgun (WGS) entry which is preliminary data.</text>
</comment>
<accession>A0A2T1NG70</accession>
<dbReference type="EMBL" id="PXOQ01000006">
    <property type="protein sequence ID" value="PSG91698.1"/>
    <property type="molecule type" value="Genomic_DNA"/>
</dbReference>
<evidence type="ECO:0000313" key="2">
    <source>
        <dbReference type="EMBL" id="PSG91698.1"/>
    </source>
</evidence>
<dbReference type="PROSITE" id="PS51257">
    <property type="entry name" value="PROKAR_LIPOPROTEIN"/>
    <property type="match status" value="1"/>
</dbReference>
<dbReference type="OrthoDB" id="1453995at2"/>
<keyword evidence="3" id="KW-1185">Reference proteome</keyword>
<feature type="chain" id="PRO_5015444612" description="Calx-beta domain-containing protein" evidence="1">
    <location>
        <begin position="21"/>
        <end position="279"/>
    </location>
</feature>
<keyword evidence="1" id="KW-0732">Signal</keyword>
<dbReference type="SUPFAM" id="SSF141072">
    <property type="entry name" value="CalX-like"/>
    <property type="match status" value="1"/>
</dbReference>
<name>A0A2T1NG70_9FLAO</name>
<dbReference type="Proteomes" id="UP000238426">
    <property type="component" value="Unassembled WGS sequence"/>
</dbReference>
<reference evidence="2 3" key="1">
    <citation type="submission" date="2018-03" db="EMBL/GenBank/DDBJ databases">
        <title>Mesoflavibacter sp. HG37 and Mesoflavibacter sp. HG96 sp.nov., two marine bacteria isolated from seawater of Western Pacific Ocean.</title>
        <authorList>
            <person name="Cheng H."/>
            <person name="Wu Y.-H."/>
            <person name="Guo L.-L."/>
            <person name="Xu X.-W."/>
        </authorList>
    </citation>
    <scope>NUCLEOTIDE SEQUENCE [LARGE SCALE GENOMIC DNA]</scope>
    <source>
        <strain evidence="2 3">KCTC 32269</strain>
    </source>
</reference>
<sequence>MKKFKLMTAMFMTAILAVSCIVDDEVDNGFAATPRVVGFPTSFASVAYFEDLGGIEREFPVNLIGGADGSVSSTPITINYSVDASSTATEGVEFDFVNTTNSIVIPAGSTFANIPIIVNTASLNPTMKTTLTLNLTSVSEAGAVVSALNSKFDIIFVGCQSNLDSFNYTCAVSRDDGAMWNHGVQGFTVQDINTFKSQTTGGWQQGTIAPDQGMTFIDICGDITVPLQGLAQGFYSNEVKGLTSDGTDGEVFDNGDVEIVYQIGFAAGDRVYTNYYTKL</sequence>
<dbReference type="RefSeq" id="WP_106461991.1">
    <property type="nucleotide sequence ID" value="NZ_PXOQ01000006.1"/>
</dbReference>
<evidence type="ECO:0000313" key="3">
    <source>
        <dbReference type="Proteomes" id="UP000238426"/>
    </source>
</evidence>
<protein>
    <recommendedName>
        <fullName evidence="4">Calx-beta domain-containing protein</fullName>
    </recommendedName>
</protein>
<dbReference type="AlphaFoldDB" id="A0A2T1NG70"/>
<evidence type="ECO:0008006" key="4">
    <source>
        <dbReference type="Google" id="ProtNLM"/>
    </source>
</evidence>
<dbReference type="Gene3D" id="2.60.40.2030">
    <property type="match status" value="1"/>
</dbReference>
<dbReference type="InterPro" id="IPR038081">
    <property type="entry name" value="CalX-like_sf"/>
</dbReference>
<feature type="signal peptide" evidence="1">
    <location>
        <begin position="1"/>
        <end position="20"/>
    </location>
</feature>
<organism evidence="2 3">
    <name type="scientific">Aurantibacter aestuarii</name>
    <dbReference type="NCBI Taxonomy" id="1266046"/>
    <lineage>
        <taxon>Bacteria</taxon>
        <taxon>Pseudomonadati</taxon>
        <taxon>Bacteroidota</taxon>
        <taxon>Flavobacteriia</taxon>
        <taxon>Flavobacteriales</taxon>
        <taxon>Flavobacteriaceae</taxon>
        <taxon>Aurantibacter</taxon>
    </lineage>
</organism>
<proteinExistence type="predicted"/>